<evidence type="ECO:0000313" key="4">
    <source>
        <dbReference type="EMBL" id="CUV62839.1"/>
    </source>
</evidence>
<proteinExistence type="predicted"/>
<gene>
    <name evidence="4" type="ORF">RD1301_v1_2790004</name>
    <name evidence="1" type="ORF">RUN1744_v1_1260010</name>
    <name evidence="2" type="ORF">TD1301_v1_640012</name>
    <name evidence="3" type="ORF">TF3108_v1_1330011</name>
</gene>
<dbReference type="Gene3D" id="2.180.10.10">
    <property type="entry name" value="RHS repeat-associated core"/>
    <property type="match status" value="1"/>
</dbReference>
<evidence type="ECO:0000313" key="1">
    <source>
        <dbReference type="EMBL" id="CUV26118.1"/>
    </source>
</evidence>
<evidence type="ECO:0000313" key="3">
    <source>
        <dbReference type="EMBL" id="CUV42556.1"/>
    </source>
</evidence>
<accession>A0A0S4VH99</accession>
<evidence type="ECO:0008006" key="5">
    <source>
        <dbReference type="Google" id="ProtNLM"/>
    </source>
</evidence>
<reference evidence="2" key="1">
    <citation type="submission" date="2015-10" db="EMBL/GenBank/DDBJ databases">
        <authorList>
            <person name="Gilbert D.G."/>
        </authorList>
    </citation>
    <scope>NUCLEOTIDE SEQUENCE</scope>
    <source>
        <strain evidence="2">Phyl III-seqv23</strain>
    </source>
</reference>
<dbReference type="AlphaFoldDB" id="A0A0S4VH99"/>
<dbReference type="EMBL" id="LN899822">
    <property type="protein sequence ID" value="CUV62839.1"/>
    <property type="molecule type" value="Genomic_DNA"/>
</dbReference>
<evidence type="ECO:0000313" key="2">
    <source>
        <dbReference type="EMBL" id="CUV33931.1"/>
    </source>
</evidence>
<name>A0A0S4VH99_RALSL</name>
<sequence length="109" mass="12243">MTIPPNRQRHLSRAREQCERPQYAADVLGSILMVTDATQATVTNYSYDAYGATTQTGMNDNGQQYTGAPARWCVDFRLRKADSDQCSYVGVIRIAIFLVLPRARIVRVT</sequence>
<organism evidence="2">
    <name type="scientific">Ralstonia solanacearum</name>
    <name type="common">Pseudomonas solanacearum</name>
    <dbReference type="NCBI Taxonomy" id="305"/>
    <lineage>
        <taxon>Bacteria</taxon>
        <taxon>Pseudomonadati</taxon>
        <taxon>Pseudomonadota</taxon>
        <taxon>Betaproteobacteria</taxon>
        <taxon>Burkholderiales</taxon>
        <taxon>Burkholderiaceae</taxon>
        <taxon>Ralstonia</taxon>
        <taxon>Ralstonia solanacearum species complex</taxon>
    </lineage>
</organism>
<protein>
    <recommendedName>
        <fullName evidence="5">YD repeat-containing protein</fullName>
    </recommendedName>
</protein>
<dbReference type="EMBL" id="LN899826">
    <property type="protein sequence ID" value="CUV42556.1"/>
    <property type="molecule type" value="Genomic_DNA"/>
</dbReference>
<dbReference type="EMBL" id="LN899825">
    <property type="protein sequence ID" value="CUV33931.1"/>
    <property type="molecule type" value="Genomic_DNA"/>
</dbReference>
<dbReference type="EMBL" id="LN899823">
    <property type="protein sequence ID" value="CUV26118.1"/>
    <property type="molecule type" value="Genomic_DNA"/>
</dbReference>